<evidence type="ECO:0000256" key="1">
    <source>
        <dbReference type="SAM" id="SignalP"/>
    </source>
</evidence>
<keyword evidence="4" id="KW-1185">Reference proteome</keyword>
<evidence type="ECO:0000313" key="2">
    <source>
        <dbReference type="EMBL" id="CAI4051966.1"/>
    </source>
</evidence>
<name>A0ABN8WJU2_SACUV</name>
<organism evidence="2 4">
    <name type="scientific">Saccharomyces uvarum</name>
    <name type="common">Yeast</name>
    <name type="synonym">Saccharomyces bayanus var. uvarum</name>
    <dbReference type="NCBI Taxonomy" id="230603"/>
    <lineage>
        <taxon>Eukaryota</taxon>
        <taxon>Fungi</taxon>
        <taxon>Dikarya</taxon>
        <taxon>Ascomycota</taxon>
        <taxon>Saccharomycotina</taxon>
        <taxon>Saccharomycetes</taxon>
        <taxon>Saccharomycetales</taxon>
        <taxon>Saccharomycetaceae</taxon>
        <taxon>Saccharomyces</taxon>
    </lineage>
</organism>
<proteinExistence type="predicted"/>
<evidence type="ECO:0000313" key="3">
    <source>
        <dbReference type="EMBL" id="CAI4052022.1"/>
    </source>
</evidence>
<protein>
    <submittedName>
        <fullName evidence="2">Uncharacterized protein</fullName>
    </submittedName>
</protein>
<sequence>MFCSRESRIIVLAIALVCSLTVFSHSIDVTTVRTITSTTTDVVVVTAPPLPPNKAETVLNTATNIIQTMQFIFNCAPFKWKGPLKITSCTLNFIVLLLTAWGYLLKYLQDYKLTNDADMERMVRLDFGEMVGRVIGKGVGKAFTKMDITQTLVYPFEGTNSQKCLVMTVGENSMVPFHALSTEICFDRHTLGSLSHRGHGHGHGRVFALDAASVSSLGLVEIPSGMSIVSELYAHFGDYTVEVLSGVMKLASAINREGWQKEKHGFVVPSRDRPNETLLSVHMYSSGLL</sequence>
<reference evidence="2" key="1">
    <citation type="submission" date="2022-10" db="EMBL/GenBank/DDBJ databases">
        <authorList>
            <person name="Byrne P K."/>
        </authorList>
    </citation>
    <scope>NUCLEOTIDE SEQUENCE</scope>
    <source>
        <strain evidence="2">ZP964</strain>
    </source>
</reference>
<feature type="chain" id="PRO_5045028835" evidence="1">
    <location>
        <begin position="27"/>
        <end position="289"/>
    </location>
</feature>
<dbReference type="EMBL" id="OX365941">
    <property type="protein sequence ID" value="CAI4051966.1"/>
    <property type="molecule type" value="Genomic_DNA"/>
</dbReference>
<evidence type="ECO:0000313" key="4">
    <source>
        <dbReference type="Proteomes" id="UP001162085"/>
    </source>
</evidence>
<gene>
    <name evidence="2" type="primary">SUVZ14G2880</name>
    <name evidence="3" type="synonym">SUVZ14G3020</name>
    <name evidence="2" type="ORF">SUVZ_14G2880</name>
    <name evidence="3" type="ORF">SUVZ_14G3020</name>
</gene>
<accession>A0ABN8WJU2</accession>
<dbReference type="EMBL" id="OX365941">
    <property type="protein sequence ID" value="CAI4052022.1"/>
    <property type="molecule type" value="Genomic_DNA"/>
</dbReference>
<dbReference type="Proteomes" id="UP001162085">
    <property type="component" value="Chromosome 14"/>
</dbReference>
<feature type="signal peptide" evidence="1">
    <location>
        <begin position="1"/>
        <end position="26"/>
    </location>
</feature>
<keyword evidence="1" id="KW-0732">Signal</keyword>